<keyword evidence="3" id="KW-1185">Reference proteome</keyword>
<evidence type="ECO:0000313" key="2">
    <source>
        <dbReference type="EMBL" id="MBM6877966.1"/>
    </source>
</evidence>
<evidence type="ECO:0000259" key="1">
    <source>
        <dbReference type="PROSITE" id="PS51723"/>
    </source>
</evidence>
<dbReference type="Gene3D" id="2.60.120.260">
    <property type="entry name" value="Galactose-binding domain-like"/>
    <property type="match status" value="1"/>
</dbReference>
<dbReference type="InterPro" id="IPR042279">
    <property type="entry name" value="Pep_M60_3"/>
</dbReference>
<dbReference type="Pfam" id="PF13402">
    <property type="entry name" value="Peptidase_M60"/>
    <property type="match status" value="1"/>
</dbReference>
<accession>A0ABS2G978</accession>
<feature type="domain" description="Peptidase M60" evidence="1">
    <location>
        <begin position="234"/>
        <end position="571"/>
    </location>
</feature>
<sequence length="1031" mass="114509">MRADSGGAGNVNWNECPNFKVDHILDGNYSTFWQSGLWYGNQSFTFDFSAPQSMNYMIYVPRQGDITYTSQMRDYKITAYRKTAEGTYEVIGTRAANINAKVIQDGTGYLVLEIPEVDDISRITVNVGQWEGGKSVTLSEAAFYHLDDTPEQIADLFANGSFTQLKYNASETLKKVEELKTKVESTSAFYLKKDMMLRELQDAKALAEGQVLAVQDGFQSRSISADSKYGQTASILQPLGVTAEANSEFVIYADLPEDSPVSIVPTQYYADAGSWQAPAIRLQNGRNVISVSQVETVATEKGGPLYLTYGGAHPEEIQLRIVTDESKNGKIPMLELSNWYQISEKDRKDAIQTYVDEVSAYVQKKGSTLNQTSIWNQTEISTPSVLLSIPVKEAANGLTVDSLYDAILAWEDVSYVVNTTQGIVDTAKEDYQYPMESRQNIRYMRMFGSAFMYAAGNHIGVGYTSAGELTKGQPVTKLAQEAESNGLYGWGIAHEIGHNMDKLGKTEITNNLYSLMVQSYDGKDMTSLPTRLETEGKYDDIFQKTAEARPGSANNVFVQLGMYWQLHLAYDDASEPMAFYQEFFQLWKSGEYASGNDYDNRFALIASKVADRDLTEFFTRWGMELSESTKRTLKTYEEETRAIWYLNDDSRRNRLDDKGKANGTLTLEPVSITDSADGSGQDVTLRFSHTDSENILGYEILRDGKSIAFTQKTTYTDQIGTANNTVLTYSVRAIDKQGNPSADAEEQQVRISYDNVLEADLYELSREGTTITITMKDGKAQSVAGIKLDQTTSSVTAHISTNADDNQKETTLILSQNMSDEGKFKAYFTKPGANETDSRIWTYDATKIVLEHVPEGAAVQLIGAVNDDVAFHMDGASIGRLSHNFQWGDTSDEVIPAGSLVIVGTYVGDPRYNYVEIQGEFTVRDLETGTESKEIRPINGETYLLAEIPEDGQVSLISNGMFLYVIDEDMEDSLKGDHVDCDQPSSLPDRIQALLYRTDSISSTNGRVTAKTVWITSPDADSLPSIVLEQN</sequence>
<protein>
    <recommendedName>
        <fullName evidence="1">Peptidase M60 domain-containing protein</fullName>
    </recommendedName>
</protein>
<dbReference type="InterPro" id="IPR013783">
    <property type="entry name" value="Ig-like_fold"/>
</dbReference>
<dbReference type="Gene3D" id="1.10.390.30">
    <property type="entry name" value="Peptidase M60, enhancin-like domain 3"/>
    <property type="match status" value="1"/>
</dbReference>
<dbReference type="InterPro" id="IPR031161">
    <property type="entry name" value="Peptidase_M60_dom"/>
</dbReference>
<dbReference type="PROSITE" id="PS51723">
    <property type="entry name" value="PEPTIDASE_M60"/>
    <property type="match status" value="1"/>
</dbReference>
<dbReference type="Gene3D" id="2.60.40.10">
    <property type="entry name" value="Immunoglobulins"/>
    <property type="match status" value="1"/>
</dbReference>
<comment type="caution">
    <text evidence="2">The sequence shown here is derived from an EMBL/GenBank/DDBJ whole genome shotgun (WGS) entry which is preliminary data.</text>
</comment>
<reference evidence="2 3" key="1">
    <citation type="journal article" date="2021" name="Sci. Rep.">
        <title>The distribution of antibiotic resistance genes in chicken gut microbiota commensals.</title>
        <authorList>
            <person name="Juricova H."/>
            <person name="Matiasovicova J."/>
            <person name="Kubasova T."/>
            <person name="Cejkova D."/>
            <person name="Rychlik I."/>
        </authorList>
    </citation>
    <scope>NUCLEOTIDE SEQUENCE [LARGE SCALE GENOMIC DNA]</scope>
    <source>
        <strain evidence="2 3">An431b</strain>
    </source>
</reference>
<gene>
    <name evidence="2" type="ORF">H9X83_07310</name>
</gene>
<dbReference type="RefSeq" id="WP_205132797.1">
    <property type="nucleotide sequence ID" value="NZ_JACSNT010000002.1"/>
</dbReference>
<name>A0ABS2G978_9FIRM</name>
<dbReference type="InterPro" id="IPR008979">
    <property type="entry name" value="Galactose-bd-like_sf"/>
</dbReference>
<dbReference type="SMART" id="SM01276">
    <property type="entry name" value="M60-like"/>
    <property type="match status" value="1"/>
</dbReference>
<organism evidence="2 3">
    <name type="scientific">Anaerotignum lactatifermentans</name>
    <dbReference type="NCBI Taxonomy" id="160404"/>
    <lineage>
        <taxon>Bacteria</taxon>
        <taxon>Bacillati</taxon>
        <taxon>Bacillota</taxon>
        <taxon>Clostridia</taxon>
        <taxon>Lachnospirales</taxon>
        <taxon>Anaerotignaceae</taxon>
        <taxon>Anaerotignum</taxon>
    </lineage>
</organism>
<dbReference type="Proteomes" id="UP000729290">
    <property type="component" value="Unassembled WGS sequence"/>
</dbReference>
<proteinExistence type="predicted"/>
<dbReference type="EMBL" id="JACSNV010000008">
    <property type="protein sequence ID" value="MBM6877966.1"/>
    <property type="molecule type" value="Genomic_DNA"/>
</dbReference>
<dbReference type="Gene3D" id="3.40.390.80">
    <property type="entry name" value="Peptidase M60, enhancin-like domain 2"/>
    <property type="match status" value="1"/>
</dbReference>
<evidence type="ECO:0000313" key="3">
    <source>
        <dbReference type="Proteomes" id="UP000729290"/>
    </source>
</evidence>
<dbReference type="SUPFAM" id="SSF49785">
    <property type="entry name" value="Galactose-binding domain-like"/>
    <property type="match status" value="1"/>
</dbReference>